<dbReference type="EMBL" id="JABWDY010038473">
    <property type="protein sequence ID" value="KAF5179684.1"/>
    <property type="molecule type" value="Genomic_DNA"/>
</dbReference>
<dbReference type="AlphaFoldDB" id="A0A7J6V3N6"/>
<evidence type="ECO:0000313" key="3">
    <source>
        <dbReference type="Proteomes" id="UP000554482"/>
    </source>
</evidence>
<accession>A0A7J6V3N6</accession>
<feature type="compositionally biased region" description="Polar residues" evidence="1">
    <location>
        <begin position="1"/>
        <end position="11"/>
    </location>
</feature>
<dbReference type="OrthoDB" id="778454at2759"/>
<organism evidence="2 3">
    <name type="scientific">Thalictrum thalictroides</name>
    <name type="common">Rue-anemone</name>
    <name type="synonym">Anemone thalictroides</name>
    <dbReference type="NCBI Taxonomy" id="46969"/>
    <lineage>
        <taxon>Eukaryota</taxon>
        <taxon>Viridiplantae</taxon>
        <taxon>Streptophyta</taxon>
        <taxon>Embryophyta</taxon>
        <taxon>Tracheophyta</taxon>
        <taxon>Spermatophyta</taxon>
        <taxon>Magnoliopsida</taxon>
        <taxon>Ranunculales</taxon>
        <taxon>Ranunculaceae</taxon>
        <taxon>Thalictroideae</taxon>
        <taxon>Thalictrum</taxon>
    </lineage>
</organism>
<name>A0A7J6V3N6_THATH</name>
<evidence type="ECO:0000313" key="2">
    <source>
        <dbReference type="EMBL" id="KAF5179684.1"/>
    </source>
</evidence>
<protein>
    <submittedName>
        <fullName evidence="2">Uncharacterized protein</fullName>
    </submittedName>
</protein>
<comment type="caution">
    <text evidence="2">The sequence shown here is derived from an EMBL/GenBank/DDBJ whole genome shotgun (WGS) entry which is preliminary data.</text>
</comment>
<sequence length="84" mass="9308">MMQQLLSQVVTTIAKRPKGSLPSQPKPNSKGKGVYEPSTLTQHVNAITTLRSGKKVDNHVKYVPELDKSVEDEIHEQSQQGINL</sequence>
<keyword evidence="3" id="KW-1185">Reference proteome</keyword>
<gene>
    <name evidence="2" type="ORF">FRX31_030729</name>
</gene>
<feature type="region of interest" description="Disordered" evidence="1">
    <location>
        <begin position="1"/>
        <end position="36"/>
    </location>
</feature>
<reference evidence="2 3" key="1">
    <citation type="submission" date="2020-06" db="EMBL/GenBank/DDBJ databases">
        <title>Transcriptomic and genomic resources for Thalictrum thalictroides and T. hernandezii: Facilitating candidate gene discovery in an emerging model plant lineage.</title>
        <authorList>
            <person name="Arias T."/>
            <person name="Riano-Pachon D.M."/>
            <person name="Di Stilio V.S."/>
        </authorList>
    </citation>
    <scope>NUCLEOTIDE SEQUENCE [LARGE SCALE GENOMIC DNA]</scope>
    <source>
        <strain evidence="3">cv. WT478/WT964</strain>
        <tissue evidence="2">Leaves</tissue>
    </source>
</reference>
<evidence type="ECO:0000256" key="1">
    <source>
        <dbReference type="SAM" id="MobiDB-lite"/>
    </source>
</evidence>
<proteinExistence type="predicted"/>
<dbReference type="Proteomes" id="UP000554482">
    <property type="component" value="Unassembled WGS sequence"/>
</dbReference>